<dbReference type="InterPro" id="IPR009725">
    <property type="entry name" value="3_dmu_93_MTrfase"/>
</dbReference>
<dbReference type="CDD" id="cd06588">
    <property type="entry name" value="PhnB_like"/>
    <property type="match status" value="1"/>
</dbReference>
<proteinExistence type="predicted"/>
<evidence type="ECO:0000313" key="2">
    <source>
        <dbReference type="EMBL" id="CAB4538175.1"/>
    </source>
</evidence>
<dbReference type="AlphaFoldDB" id="A0A6J6BH69"/>
<evidence type="ECO:0000259" key="1">
    <source>
        <dbReference type="Pfam" id="PF06983"/>
    </source>
</evidence>
<dbReference type="InterPro" id="IPR028973">
    <property type="entry name" value="PhnB-like"/>
</dbReference>
<dbReference type="PANTHER" id="PTHR33990:SF2">
    <property type="entry name" value="PHNB-LIKE DOMAIN-CONTAINING PROTEIN"/>
    <property type="match status" value="1"/>
</dbReference>
<dbReference type="PANTHER" id="PTHR33990">
    <property type="entry name" value="PROTEIN YJDN-RELATED"/>
    <property type="match status" value="1"/>
</dbReference>
<organism evidence="2">
    <name type="scientific">freshwater metagenome</name>
    <dbReference type="NCBI Taxonomy" id="449393"/>
    <lineage>
        <taxon>unclassified sequences</taxon>
        <taxon>metagenomes</taxon>
        <taxon>ecological metagenomes</taxon>
    </lineage>
</organism>
<dbReference type="PIRSF" id="PIRSF021700">
    <property type="entry name" value="3_dmu_93_MTrfase"/>
    <property type="match status" value="1"/>
</dbReference>
<gene>
    <name evidence="2" type="ORF">UFOPK1446_00262</name>
</gene>
<protein>
    <submittedName>
        <fullName evidence="2">Unannotated protein</fullName>
    </submittedName>
</protein>
<dbReference type="EMBL" id="CAEZSO010000034">
    <property type="protein sequence ID" value="CAB4538175.1"/>
    <property type="molecule type" value="Genomic_DNA"/>
</dbReference>
<reference evidence="2" key="1">
    <citation type="submission" date="2020-05" db="EMBL/GenBank/DDBJ databases">
        <authorList>
            <person name="Chiriac C."/>
            <person name="Salcher M."/>
            <person name="Ghai R."/>
            <person name="Kavagutti S V."/>
        </authorList>
    </citation>
    <scope>NUCLEOTIDE SEQUENCE</scope>
</reference>
<feature type="domain" description="PhnB-like" evidence="1">
    <location>
        <begin position="2"/>
        <end position="117"/>
    </location>
</feature>
<name>A0A6J6BH69_9ZZZZ</name>
<accession>A0A6J6BH69</accession>
<dbReference type="InterPro" id="IPR029068">
    <property type="entry name" value="Glyas_Bleomycin-R_OHBP_Dase"/>
</dbReference>
<dbReference type="Pfam" id="PF06983">
    <property type="entry name" value="3-dmu-9_3-mt"/>
    <property type="match status" value="1"/>
</dbReference>
<dbReference type="SUPFAM" id="SSF54593">
    <property type="entry name" value="Glyoxalase/Bleomycin resistance protein/Dihydroxybiphenyl dioxygenase"/>
    <property type="match status" value="1"/>
</dbReference>
<dbReference type="Gene3D" id="3.10.180.10">
    <property type="entry name" value="2,3-Dihydroxybiphenyl 1,2-Dioxygenase, domain 1"/>
    <property type="match status" value="1"/>
</dbReference>
<sequence>MKITTCLWFNGNAREAAEFYVSTFPDSSIEGAWEAPIETPGNEQGSEVLVNFSIFGQPFIALNGGPQFSFSEAISFQIPCNDQVEIDRYWDLLTADGGVAGQCGWLKDKFGISWQVVSSKMQEFLGGSNPAGAQAATEAMLAMTKIDLEALRIAYEAATK</sequence>